<dbReference type="Pfam" id="PF14388">
    <property type="entry name" value="DUF4419"/>
    <property type="match status" value="1"/>
</dbReference>
<proteinExistence type="predicted"/>
<dbReference type="PANTHER" id="PTHR31252">
    <property type="entry name" value="DUF4419 DOMAIN-CONTAINING PROTEIN"/>
    <property type="match status" value="1"/>
</dbReference>
<evidence type="ECO:0000313" key="1">
    <source>
        <dbReference type="EMBL" id="KKL81718.1"/>
    </source>
</evidence>
<dbReference type="InterPro" id="IPR025533">
    <property type="entry name" value="DUF4419"/>
</dbReference>
<accession>A0A0F9F600</accession>
<name>A0A0F9F600_9ZZZZ</name>
<reference evidence="1" key="1">
    <citation type="journal article" date="2015" name="Nature">
        <title>Complex archaea that bridge the gap between prokaryotes and eukaryotes.</title>
        <authorList>
            <person name="Spang A."/>
            <person name="Saw J.H."/>
            <person name="Jorgensen S.L."/>
            <person name="Zaremba-Niedzwiedzka K."/>
            <person name="Martijn J."/>
            <person name="Lind A.E."/>
            <person name="van Eijk R."/>
            <person name="Schleper C."/>
            <person name="Guy L."/>
            <person name="Ettema T.J."/>
        </authorList>
    </citation>
    <scope>NUCLEOTIDE SEQUENCE</scope>
</reference>
<protein>
    <submittedName>
        <fullName evidence="1">Uncharacterized protein</fullName>
    </submittedName>
</protein>
<dbReference type="AlphaFoldDB" id="A0A0F9F600"/>
<organism evidence="1">
    <name type="scientific">marine sediment metagenome</name>
    <dbReference type="NCBI Taxonomy" id="412755"/>
    <lineage>
        <taxon>unclassified sequences</taxon>
        <taxon>metagenomes</taxon>
        <taxon>ecological metagenomes</taxon>
    </lineage>
</organism>
<comment type="caution">
    <text evidence="1">The sequence shown here is derived from an EMBL/GenBank/DDBJ whole genome shotgun (WGS) entry which is preliminary data.</text>
</comment>
<gene>
    <name evidence="1" type="ORF">LCGC14_1991980</name>
</gene>
<dbReference type="PANTHER" id="PTHR31252:SF11">
    <property type="entry name" value="DUF4419 DOMAIN-CONTAINING PROTEIN"/>
    <property type="match status" value="1"/>
</dbReference>
<sequence length="338" mass="39389">MPTLQLTDIQLGKLSSVWEYMNGQYQDVDPLENFLNRFNDKKTDWQTKETTQSIFYVTDDFPEDVQAYHKNYIEYLERCWGDHLGVVFTPDILWYTLLGELISIIKNNVEEYRHLFSESDEKEEIALLTVESLIISLPQFTKALREYVPTDIELFLPEFSTTTGRSAHAMLASFCDMCSPYYNYSMLACGFPAIDIRGEDIDYQKILDNWGKLRKLFVNERAYMDRVALLLQSIINNKTDAEFWRNMFSLEHCGSGSQVEVRGWWTDLYFENKPSLAYPGNFSPHVAKVPYKSLHFKPAKDLEMQEGLFFSQMNGDFLEPEFGFIVQEKTGPEPEARS</sequence>
<dbReference type="EMBL" id="LAZR01022481">
    <property type="protein sequence ID" value="KKL81718.1"/>
    <property type="molecule type" value="Genomic_DNA"/>
</dbReference>